<dbReference type="InterPro" id="IPR006860">
    <property type="entry name" value="FecR"/>
</dbReference>
<feature type="domain" description="Protein FecR C-terminal" evidence="2">
    <location>
        <begin position="309"/>
        <end position="377"/>
    </location>
</feature>
<dbReference type="Proteomes" id="UP000199679">
    <property type="component" value="Chromosome I"/>
</dbReference>
<organism evidence="3 4">
    <name type="scientific">Mucilaginibacter mallensis</name>
    <dbReference type="NCBI Taxonomy" id="652787"/>
    <lineage>
        <taxon>Bacteria</taxon>
        <taxon>Pseudomonadati</taxon>
        <taxon>Bacteroidota</taxon>
        <taxon>Sphingobacteriia</taxon>
        <taxon>Sphingobacteriales</taxon>
        <taxon>Sphingobacteriaceae</taxon>
        <taxon>Mucilaginibacter</taxon>
    </lineage>
</organism>
<dbReference type="STRING" id="652787.SAMN05216490_3142"/>
<dbReference type="InterPro" id="IPR012373">
    <property type="entry name" value="Ferrdict_sens_TM"/>
</dbReference>
<dbReference type="PANTHER" id="PTHR30273:SF2">
    <property type="entry name" value="PROTEIN FECR"/>
    <property type="match status" value="1"/>
</dbReference>
<dbReference type="OrthoDB" id="1099963at2"/>
<gene>
    <name evidence="3" type="ORF">SAMN05216490_3142</name>
</gene>
<evidence type="ECO:0000259" key="1">
    <source>
        <dbReference type="Pfam" id="PF04773"/>
    </source>
</evidence>
<evidence type="ECO:0000313" key="3">
    <source>
        <dbReference type="EMBL" id="SDT34014.1"/>
    </source>
</evidence>
<dbReference type="RefSeq" id="WP_091374793.1">
    <property type="nucleotide sequence ID" value="NZ_LT629740.1"/>
</dbReference>
<dbReference type="Pfam" id="PF16344">
    <property type="entry name" value="FecR_C"/>
    <property type="match status" value="1"/>
</dbReference>
<dbReference type="AlphaFoldDB" id="A0A1H1ZK19"/>
<dbReference type="PANTHER" id="PTHR30273">
    <property type="entry name" value="PERIPLASMIC SIGNAL SENSOR AND SIGMA FACTOR ACTIVATOR FECR-RELATED"/>
    <property type="match status" value="1"/>
</dbReference>
<dbReference type="Gene3D" id="3.55.50.30">
    <property type="match status" value="1"/>
</dbReference>
<name>A0A1H1ZK19_MUCMA</name>
<protein>
    <submittedName>
        <fullName evidence="3">FecR family protein</fullName>
    </submittedName>
</protein>
<dbReference type="GO" id="GO:0016989">
    <property type="term" value="F:sigma factor antagonist activity"/>
    <property type="evidence" value="ECO:0007669"/>
    <property type="project" value="TreeGrafter"/>
</dbReference>
<reference evidence="3 4" key="1">
    <citation type="submission" date="2016-10" db="EMBL/GenBank/DDBJ databases">
        <authorList>
            <person name="de Groot N.N."/>
        </authorList>
    </citation>
    <scope>NUCLEOTIDE SEQUENCE [LARGE SCALE GENOMIC DNA]</scope>
    <source>
        <strain evidence="3 4">MP1X4</strain>
    </source>
</reference>
<dbReference type="EMBL" id="LT629740">
    <property type="protein sequence ID" value="SDT34014.1"/>
    <property type="molecule type" value="Genomic_DNA"/>
</dbReference>
<keyword evidence="4" id="KW-1185">Reference proteome</keyword>
<proteinExistence type="predicted"/>
<dbReference type="InterPro" id="IPR032508">
    <property type="entry name" value="FecR_C"/>
</dbReference>
<feature type="domain" description="FecR protein" evidence="1">
    <location>
        <begin position="172"/>
        <end position="266"/>
    </location>
</feature>
<accession>A0A1H1ZK19</accession>
<evidence type="ECO:0000313" key="4">
    <source>
        <dbReference type="Proteomes" id="UP000199679"/>
    </source>
</evidence>
<dbReference type="Pfam" id="PF04773">
    <property type="entry name" value="FecR"/>
    <property type="match status" value="1"/>
</dbReference>
<evidence type="ECO:0000259" key="2">
    <source>
        <dbReference type="Pfam" id="PF16344"/>
    </source>
</evidence>
<dbReference type="FunFam" id="2.60.120.1440:FF:000001">
    <property type="entry name" value="Putative anti-sigma factor"/>
    <property type="match status" value="1"/>
</dbReference>
<dbReference type="PIRSF" id="PIRSF018266">
    <property type="entry name" value="FecR"/>
    <property type="match status" value="1"/>
</dbReference>
<dbReference type="Gene3D" id="2.60.120.1440">
    <property type="match status" value="1"/>
</dbReference>
<sequence>MDKQRINYLLQKYLDRSINDTEKQELFNLYRKIGSQYAEYPDDRESVSERILLRLNEEIKHEEKRGGFLKPWKMVAAAVILVTASIYLVNRHWSSPKEIVQKNPQKQIILPGANVATLTLGNGKKIFLNSANQGKIAVQGNTVITKNASGQISYKVVNDNPSTNDQQIVYNTITTPKGGQFKITLLDGSNVWLNAASSLTYPSTFKGNERHVELRGEAYFEISKNKHLPFTVAAENINIKVLGTHFNVMAYENEPSVNTTLLEGSVSLTSKNITTTMVPGQQAIGAKNRNEITLHFVNVEDAVAWKNGYFSFRKENIQTVMNKIARWYNVDIEYRGNISDKIMGGTVSRAENIAELLNYLELTGIAKFQIEGRRIIVICK</sequence>